<dbReference type="GO" id="GO:0016020">
    <property type="term" value="C:membrane"/>
    <property type="evidence" value="ECO:0007669"/>
    <property type="project" value="UniProtKB-SubCell"/>
</dbReference>
<dbReference type="EMBL" id="CAJGYM010000014">
    <property type="protein sequence ID" value="CAD6190088.1"/>
    <property type="molecule type" value="Genomic_DNA"/>
</dbReference>
<reference evidence="8" key="1">
    <citation type="submission" date="2020-10" db="EMBL/GenBank/DDBJ databases">
        <authorList>
            <person name="Kikuchi T."/>
        </authorList>
    </citation>
    <scope>NUCLEOTIDE SEQUENCE</scope>
    <source>
        <strain evidence="8">NKZ352</strain>
    </source>
</reference>
<feature type="transmembrane region" description="Helical" evidence="6">
    <location>
        <begin position="92"/>
        <end position="112"/>
    </location>
</feature>
<evidence type="ECO:0000256" key="4">
    <source>
        <dbReference type="ARBA" id="ARBA00023136"/>
    </source>
</evidence>
<dbReference type="PANTHER" id="PTHR24224:SF17">
    <property type="entry name" value="G-PROTEIN COUPLED RECEPTORS FAMILY 1 PROFILE DOMAIN-CONTAINING PROTEIN"/>
    <property type="match status" value="1"/>
</dbReference>
<sequence>MALMPWQVSVFIAEVIVTVPFYASLVVLILIWRRHYPVFRSPYYTMTLAQALPDFLISATFTLIYLARYFQIGNQFLFSLQDYYFPSWVKNQSTILTIMKAFGVAVISYQRYLTLCKPHSWLNKMFKKSPPWCLLLLLWGVPVLICTPVWMDHSTRFLDPVTLAVTNPPASTQIPAVILMCSLVPTFLSVVYFYGRILQFLLSHKDLLRKDGDKRMRREIRLSLHVFILVCYFGLIFSYVVARAIFESLGREDLWATYLRANWALLQGNFAFINPWTLVVLNFDVQRHLKHSRSASAVESTSRPGVQTVAARATQTRN</sequence>
<dbReference type="PANTHER" id="PTHR24224">
    <property type="entry name" value="CARDIOACCELERATORY PEPTIDE RECEPTOR-RELATED"/>
    <property type="match status" value="1"/>
</dbReference>
<feature type="transmembrane region" description="Helical" evidence="6">
    <location>
        <begin position="176"/>
        <end position="202"/>
    </location>
</feature>
<feature type="transmembrane region" description="Helical" evidence="6">
    <location>
        <begin position="132"/>
        <end position="151"/>
    </location>
</feature>
<feature type="transmembrane region" description="Helical" evidence="6">
    <location>
        <begin position="6"/>
        <end position="31"/>
    </location>
</feature>
<feature type="transmembrane region" description="Helical" evidence="6">
    <location>
        <begin position="52"/>
        <end position="72"/>
    </location>
</feature>
<proteinExistence type="predicted"/>
<keyword evidence="9" id="KW-1185">Reference proteome</keyword>
<dbReference type="PROSITE" id="PS50262">
    <property type="entry name" value="G_PROTEIN_RECEP_F1_2"/>
    <property type="match status" value="1"/>
</dbReference>
<organism evidence="8 9">
    <name type="scientific">Caenorhabditis auriculariae</name>
    <dbReference type="NCBI Taxonomy" id="2777116"/>
    <lineage>
        <taxon>Eukaryota</taxon>
        <taxon>Metazoa</taxon>
        <taxon>Ecdysozoa</taxon>
        <taxon>Nematoda</taxon>
        <taxon>Chromadorea</taxon>
        <taxon>Rhabditida</taxon>
        <taxon>Rhabditina</taxon>
        <taxon>Rhabditomorpha</taxon>
        <taxon>Rhabditoidea</taxon>
        <taxon>Rhabditidae</taxon>
        <taxon>Peloderinae</taxon>
        <taxon>Caenorhabditis</taxon>
    </lineage>
</organism>
<accession>A0A8S1H5N3</accession>
<evidence type="ECO:0000256" key="5">
    <source>
        <dbReference type="SAM" id="MobiDB-lite"/>
    </source>
</evidence>
<evidence type="ECO:0000313" key="9">
    <source>
        <dbReference type="Proteomes" id="UP000835052"/>
    </source>
</evidence>
<dbReference type="Proteomes" id="UP000835052">
    <property type="component" value="Unassembled WGS sequence"/>
</dbReference>
<evidence type="ECO:0000256" key="2">
    <source>
        <dbReference type="ARBA" id="ARBA00022692"/>
    </source>
</evidence>
<evidence type="ECO:0000313" key="8">
    <source>
        <dbReference type="EMBL" id="CAD6190088.1"/>
    </source>
</evidence>
<dbReference type="AlphaFoldDB" id="A0A8S1H5N3"/>
<feature type="transmembrane region" description="Helical" evidence="6">
    <location>
        <begin position="222"/>
        <end position="242"/>
    </location>
</feature>
<dbReference type="Pfam" id="PF10323">
    <property type="entry name" value="7TM_GPCR_Srv"/>
    <property type="match status" value="1"/>
</dbReference>
<feature type="region of interest" description="Disordered" evidence="5">
    <location>
        <begin position="296"/>
        <end position="318"/>
    </location>
</feature>
<dbReference type="OrthoDB" id="5868253at2759"/>
<keyword evidence="4 6" id="KW-0472">Membrane</keyword>
<feature type="compositionally biased region" description="Polar residues" evidence="5">
    <location>
        <begin position="296"/>
        <end position="305"/>
    </location>
</feature>
<evidence type="ECO:0000256" key="6">
    <source>
        <dbReference type="SAM" id="Phobius"/>
    </source>
</evidence>
<dbReference type="InterPro" id="IPR017452">
    <property type="entry name" value="GPCR_Rhodpsn_7TM"/>
</dbReference>
<protein>
    <recommendedName>
        <fullName evidence="7">G-protein coupled receptors family 1 profile domain-containing protein</fullName>
    </recommendedName>
</protein>
<comment type="caution">
    <text evidence="8">The sequence shown here is derived from an EMBL/GenBank/DDBJ whole genome shotgun (WGS) entry which is preliminary data.</text>
</comment>
<feature type="transmembrane region" description="Helical" evidence="6">
    <location>
        <begin position="262"/>
        <end position="283"/>
    </location>
</feature>
<gene>
    <name evidence="8" type="ORF">CAUJ_LOCUS6007</name>
</gene>
<dbReference type="SUPFAM" id="SSF81321">
    <property type="entry name" value="Family A G protein-coupled receptor-like"/>
    <property type="match status" value="1"/>
</dbReference>
<dbReference type="InterPro" id="IPR019426">
    <property type="entry name" value="7TM_GPCR_serpentine_rcpt_Srv"/>
</dbReference>
<name>A0A8S1H5N3_9PELO</name>
<keyword evidence="2 6" id="KW-0812">Transmembrane</keyword>
<evidence type="ECO:0000256" key="1">
    <source>
        <dbReference type="ARBA" id="ARBA00004370"/>
    </source>
</evidence>
<evidence type="ECO:0000256" key="3">
    <source>
        <dbReference type="ARBA" id="ARBA00022989"/>
    </source>
</evidence>
<comment type="subcellular location">
    <subcellularLocation>
        <location evidence="1">Membrane</location>
    </subcellularLocation>
</comment>
<dbReference type="Gene3D" id="1.20.1070.10">
    <property type="entry name" value="Rhodopsin 7-helix transmembrane proteins"/>
    <property type="match status" value="1"/>
</dbReference>
<feature type="domain" description="G-protein coupled receptors family 1 profile" evidence="7">
    <location>
        <begin position="23"/>
        <end position="278"/>
    </location>
</feature>
<keyword evidence="3 6" id="KW-1133">Transmembrane helix</keyword>
<dbReference type="CDD" id="cd00637">
    <property type="entry name" value="7tm_classA_rhodopsin-like"/>
    <property type="match status" value="1"/>
</dbReference>
<evidence type="ECO:0000259" key="7">
    <source>
        <dbReference type="PROSITE" id="PS50262"/>
    </source>
</evidence>
<dbReference type="InterPro" id="IPR052665">
    <property type="entry name" value="Neuropeptide-GPCR"/>
</dbReference>